<keyword evidence="1" id="KW-0472">Membrane</keyword>
<keyword evidence="1" id="KW-1133">Transmembrane helix</keyword>
<name>F2J3M8_POLGS</name>
<organism evidence="2 3">
    <name type="scientific">Polymorphum gilvum (strain LMG 25793 / CGMCC 1.9160 / SL003B-26A1)</name>
    <dbReference type="NCBI Taxonomy" id="991905"/>
    <lineage>
        <taxon>Bacteria</taxon>
        <taxon>Pseudomonadati</taxon>
        <taxon>Pseudomonadota</taxon>
        <taxon>Alphaproteobacteria</taxon>
        <taxon>Rhodobacterales</taxon>
        <taxon>Paracoccaceae</taxon>
        <taxon>Polymorphum</taxon>
    </lineage>
</organism>
<dbReference type="AlphaFoldDB" id="F2J3M8"/>
<reference evidence="2 3" key="1">
    <citation type="journal article" date="2011" name="J. Bacteriol.">
        <title>Complete genome sequence of Polymorphum gilvum SL003B-26A1T, a crude oil-degrading bacterium from oil-polluted saline soil.</title>
        <authorList>
            <person name="Li S.G."/>
            <person name="Tang Y.Q."/>
            <person name="Nie Y."/>
            <person name="Cai M."/>
            <person name="Wu X.L."/>
        </authorList>
    </citation>
    <scope>NUCLEOTIDE SEQUENCE [LARGE SCALE GENOMIC DNA]</scope>
    <source>
        <strain evidence="3">LMG 25793 / CGMCC 1.9160 / SL003B-26A1</strain>
    </source>
</reference>
<dbReference type="OrthoDB" id="8389669at2"/>
<evidence type="ECO:0000313" key="2">
    <source>
        <dbReference type="EMBL" id="ADZ72164.1"/>
    </source>
</evidence>
<feature type="transmembrane region" description="Helical" evidence="1">
    <location>
        <begin position="15"/>
        <end position="32"/>
    </location>
</feature>
<dbReference type="eggNOG" id="ENOG5033HHM">
    <property type="taxonomic scope" value="Bacteria"/>
</dbReference>
<evidence type="ECO:0000256" key="1">
    <source>
        <dbReference type="SAM" id="Phobius"/>
    </source>
</evidence>
<protein>
    <submittedName>
        <fullName evidence="2">Uncharacterized protein</fullName>
    </submittedName>
</protein>
<sequence length="114" mass="12001">MECTRRRKTGGSKRFVLAYFLFANLLMVFAVLQPGNQGPGKQGMVAVVSAPWSASAAEVSARAGGQILSTGFGGWLAVSTSDEPDYLWRLYSSGAFYVASALVAEACLRLGSSG</sequence>
<keyword evidence="3" id="KW-1185">Reference proteome</keyword>
<dbReference type="HOGENOM" id="CLU_2118826_0_0_5"/>
<evidence type="ECO:0000313" key="3">
    <source>
        <dbReference type="Proteomes" id="UP000008130"/>
    </source>
</evidence>
<dbReference type="RefSeq" id="WP_013654473.1">
    <property type="nucleotide sequence ID" value="NC_015259.1"/>
</dbReference>
<dbReference type="STRING" id="991905.SL003B_3743"/>
<proteinExistence type="predicted"/>
<dbReference type="EMBL" id="CP002568">
    <property type="protein sequence ID" value="ADZ72164.1"/>
    <property type="molecule type" value="Genomic_DNA"/>
</dbReference>
<dbReference type="KEGG" id="pgv:SL003B_3743"/>
<accession>F2J3M8</accession>
<dbReference type="Proteomes" id="UP000008130">
    <property type="component" value="Chromosome"/>
</dbReference>
<gene>
    <name evidence="2" type="ordered locus">SL003B_3743</name>
</gene>
<keyword evidence="1" id="KW-0812">Transmembrane</keyword>